<keyword evidence="3" id="KW-1185">Reference proteome</keyword>
<comment type="caution">
    <text evidence="2">The sequence shown here is derived from an EMBL/GenBank/DDBJ whole genome shotgun (WGS) entry which is preliminary data.</text>
</comment>
<keyword evidence="1" id="KW-0812">Transmembrane</keyword>
<keyword evidence="1" id="KW-0472">Membrane</keyword>
<dbReference type="PANTHER" id="PTHR38928:SF7">
    <property type="entry name" value="ARGOS7"/>
    <property type="match status" value="1"/>
</dbReference>
<proteinExistence type="predicted"/>
<name>A0A8S0PJV2_OLEEU</name>
<dbReference type="Proteomes" id="UP000594638">
    <property type="component" value="Unassembled WGS sequence"/>
</dbReference>
<dbReference type="AlphaFoldDB" id="A0A8S0PJV2"/>
<evidence type="ECO:0000313" key="2">
    <source>
        <dbReference type="EMBL" id="CAA2952349.1"/>
    </source>
</evidence>
<dbReference type="OrthoDB" id="10504351at2759"/>
<feature type="transmembrane region" description="Helical" evidence="1">
    <location>
        <begin position="57"/>
        <end position="77"/>
    </location>
</feature>
<accession>A0A8S0PJV2</accession>
<dbReference type="EMBL" id="CACTIH010000082">
    <property type="protein sequence ID" value="CAA2952349.1"/>
    <property type="molecule type" value="Genomic_DNA"/>
</dbReference>
<reference evidence="2 3" key="1">
    <citation type="submission" date="2019-12" db="EMBL/GenBank/DDBJ databases">
        <authorList>
            <person name="Alioto T."/>
            <person name="Alioto T."/>
            <person name="Gomez Garrido J."/>
        </authorList>
    </citation>
    <scope>NUCLEOTIDE SEQUENCE [LARGE SCALE GENOMIC DNA]</scope>
</reference>
<dbReference type="Gramene" id="OE9A070416T1">
    <property type="protein sequence ID" value="OE9A070416C1"/>
    <property type="gene ID" value="OE9A070416"/>
</dbReference>
<evidence type="ECO:0000256" key="1">
    <source>
        <dbReference type="SAM" id="Phobius"/>
    </source>
</evidence>
<organism evidence="2 3">
    <name type="scientific">Olea europaea subsp. europaea</name>
    <dbReference type="NCBI Taxonomy" id="158383"/>
    <lineage>
        <taxon>Eukaryota</taxon>
        <taxon>Viridiplantae</taxon>
        <taxon>Streptophyta</taxon>
        <taxon>Embryophyta</taxon>
        <taxon>Tracheophyta</taxon>
        <taxon>Spermatophyta</taxon>
        <taxon>Magnoliopsida</taxon>
        <taxon>eudicotyledons</taxon>
        <taxon>Gunneridae</taxon>
        <taxon>Pentapetalae</taxon>
        <taxon>asterids</taxon>
        <taxon>lamiids</taxon>
        <taxon>Lamiales</taxon>
        <taxon>Oleaceae</taxon>
        <taxon>Oleeae</taxon>
        <taxon>Olea</taxon>
    </lineage>
</organism>
<protein>
    <submittedName>
        <fullName evidence="2">Uncharacterized protein</fullName>
    </submittedName>
</protein>
<sequence length="91" mass="10103">MKMYRIEERLAFEEVKSDRPLKSLMFRNSALGGVLVMVIFTLSLLVLPLVLPPLPPPPPLFLLVPVLIMAMLIFLAFSPSQVPNVSVITSV</sequence>
<feature type="transmembrane region" description="Helical" evidence="1">
    <location>
        <begin position="29"/>
        <end position="51"/>
    </location>
</feature>
<gene>
    <name evidence="2" type="ORF">OLEA9_A070416</name>
</gene>
<keyword evidence="1" id="KW-1133">Transmembrane helix</keyword>
<dbReference type="PANTHER" id="PTHR38928">
    <property type="entry name" value="ARGOS7"/>
    <property type="match status" value="1"/>
</dbReference>
<evidence type="ECO:0000313" key="3">
    <source>
        <dbReference type="Proteomes" id="UP000594638"/>
    </source>
</evidence>